<reference evidence="2 3" key="1">
    <citation type="journal article" date="2014" name="Agronomy (Basel)">
        <title>A Draft Genome Sequence for Ensete ventricosum, the Drought-Tolerant Tree Against Hunger.</title>
        <authorList>
            <person name="Harrison J."/>
            <person name="Moore K.A."/>
            <person name="Paszkiewicz K."/>
            <person name="Jones T."/>
            <person name="Grant M."/>
            <person name="Ambacheew D."/>
            <person name="Muzemil S."/>
            <person name="Studholme D.J."/>
        </authorList>
    </citation>
    <scope>NUCLEOTIDE SEQUENCE [LARGE SCALE GENOMIC DNA]</scope>
</reference>
<accession>A0A426ZIC9</accession>
<dbReference type="Proteomes" id="UP000287651">
    <property type="component" value="Unassembled WGS sequence"/>
</dbReference>
<organism evidence="2 3">
    <name type="scientific">Ensete ventricosum</name>
    <name type="common">Abyssinian banana</name>
    <name type="synonym">Musa ensete</name>
    <dbReference type="NCBI Taxonomy" id="4639"/>
    <lineage>
        <taxon>Eukaryota</taxon>
        <taxon>Viridiplantae</taxon>
        <taxon>Streptophyta</taxon>
        <taxon>Embryophyta</taxon>
        <taxon>Tracheophyta</taxon>
        <taxon>Spermatophyta</taxon>
        <taxon>Magnoliopsida</taxon>
        <taxon>Liliopsida</taxon>
        <taxon>Zingiberales</taxon>
        <taxon>Musaceae</taxon>
        <taxon>Ensete</taxon>
    </lineage>
</organism>
<evidence type="ECO:0000313" key="3">
    <source>
        <dbReference type="Proteomes" id="UP000287651"/>
    </source>
</evidence>
<keyword evidence="1" id="KW-0472">Membrane</keyword>
<protein>
    <submittedName>
        <fullName evidence="2">Uncharacterized protein</fullName>
    </submittedName>
</protein>
<comment type="caution">
    <text evidence="2">The sequence shown here is derived from an EMBL/GenBank/DDBJ whole genome shotgun (WGS) entry which is preliminary data.</text>
</comment>
<dbReference type="EMBL" id="AMZH03006471">
    <property type="protein sequence ID" value="RRT63739.1"/>
    <property type="molecule type" value="Genomic_DNA"/>
</dbReference>
<gene>
    <name evidence="2" type="ORF">B296_00020719</name>
</gene>
<proteinExistence type="predicted"/>
<keyword evidence="1" id="KW-0812">Transmembrane</keyword>
<name>A0A426ZIC9_ENSVE</name>
<dbReference type="AlphaFoldDB" id="A0A426ZIC9"/>
<keyword evidence="1" id="KW-1133">Transmembrane helix</keyword>
<sequence length="110" mass="12369">MLECFIYALLLFNWGCYVALHVWGRSSKHSDIRGGHETWSNIGRYPNCTGDAICPFRIGRQRNISSSFRTATTCSTANIVPLIGEQVRPSLPSSVPYQNKVASGPRRNYF</sequence>
<evidence type="ECO:0000313" key="2">
    <source>
        <dbReference type="EMBL" id="RRT63739.1"/>
    </source>
</evidence>
<feature type="transmembrane region" description="Helical" evidence="1">
    <location>
        <begin position="6"/>
        <end position="23"/>
    </location>
</feature>
<evidence type="ECO:0000256" key="1">
    <source>
        <dbReference type="SAM" id="Phobius"/>
    </source>
</evidence>